<proteinExistence type="predicted"/>
<feature type="region of interest" description="Disordered" evidence="1">
    <location>
        <begin position="1039"/>
        <end position="1060"/>
    </location>
</feature>
<dbReference type="OMA" id="FSVDLMH"/>
<feature type="compositionally biased region" description="Acidic residues" evidence="1">
    <location>
        <begin position="37"/>
        <end position="56"/>
    </location>
</feature>
<dbReference type="EMBL" id="AACS02000005">
    <property type="protein sequence ID" value="EAU82543.2"/>
    <property type="molecule type" value="Genomic_DNA"/>
</dbReference>
<dbReference type="eggNOG" id="ENOG502SH1N">
    <property type="taxonomic scope" value="Eukaryota"/>
</dbReference>
<feature type="compositionally biased region" description="Basic and acidic residues" evidence="1">
    <location>
        <begin position="103"/>
        <end position="118"/>
    </location>
</feature>
<dbReference type="GeneID" id="6015892"/>
<name>A8P732_COPC7</name>
<feature type="compositionally biased region" description="Low complexity" evidence="1">
    <location>
        <begin position="119"/>
        <end position="132"/>
    </location>
</feature>
<gene>
    <name evidence="2" type="ORF">CC1G_11002</name>
</gene>
<dbReference type="VEuPathDB" id="FungiDB:CC1G_11002"/>
<feature type="compositionally biased region" description="Low complexity" evidence="1">
    <location>
        <begin position="20"/>
        <end position="33"/>
    </location>
</feature>
<feature type="region of interest" description="Disordered" evidence="1">
    <location>
        <begin position="1"/>
        <end position="173"/>
    </location>
</feature>
<dbReference type="OrthoDB" id="2669721at2759"/>
<sequence>MLEDATSRAPIQDLSSFMKSQGEGSSSLGQSHSSDNDYSDSEDNEAEEPEDDEDNGDERMQKRPRTESPEPHEQPLLGHPFLRGDSPEIDVSPTASQMGSPPHLHDVPSVRNDDEDRISSSSTSSSSSSSSSKQPQEIHNPDAWMREQREHEEGAVSVNPASNDGDDTPVLEPVQPPLPFCGELPEEAEIPPSRIDHIEIVNQFIRDIRGATLEGSGLPDHVIDALTNPQLPDNGVDEDDPQFQSQLTNEDERFQLDVYLATSSASESVYNGVASAHNRRYPNTPLKSLYLARQHVEMVTGVAAIEDDMCINSCLAFVGPFKDHTTCPTCGESRTKLDDKNRPIPRRKATTLPLGPQLQAVIRSELGSKLLQYRHSKTLQVLARLSSNRTEEDKLKDVYDDIFCSQDYIDLYKKEKLTEDDILVGFSIDGAQLYQKKESDTWIAVWVVQNYDPKVRFKRKYVLPALVVPGPKKPKNIDSFMYRGFHHLSALQRMNDGNGMRAYNAQKKAITQSRIFLYLGTADAVALTEIDGRVGHHGANGCRIGCPMKGRHKPNAGHYYAAHSLPNNYTVATCQHPDVNVATLDTPTPEIYKQNLQLVTQTHTQTAFEEARLKTGISKPSILSGLKYLLPIPRCFSVDLMHLLFINCGELLIPLWRGTLSHDKTDHPSTWPWRCLVDDTWIQHGKLVAAATKYFPTLFHRPPRNPAEKINSGYKATEYYLYIFGLGPAFFRTILPADYWSNFCSLVRGVRIITGRSITAKQLFEAHHHFVQFVKGYELLYYQRRVDRLHFCRPWIHTLLHTVSETMRVGPGTYYTQFTTERAIGYLGGEIRQSADPFANLARIAERQAQQNALKVIYPELDPPKPLPRGASNIGNGYILLPPRSRTVDVLAGAVGALLRDEYGSDTLRIWGKLWIPQGHKVRSLYSERKSKRENTRISRNAIIRIDNSKRFAEVQFYFLADEKNLSTAKAVVSLYSEPNHELLEQSKNTLYACSYHGPHSLRIIPISSIISLISMQPMPAHPGERDDLWFPVEKSGLEDGEITGYTDDLYDESDNEDED</sequence>
<dbReference type="PANTHER" id="PTHR46579:SF1">
    <property type="entry name" value="F5_8 TYPE C DOMAIN-CONTAINING PROTEIN"/>
    <property type="match status" value="1"/>
</dbReference>
<dbReference type="Proteomes" id="UP000001861">
    <property type="component" value="Unassembled WGS sequence"/>
</dbReference>
<evidence type="ECO:0008006" key="4">
    <source>
        <dbReference type="Google" id="ProtNLM"/>
    </source>
</evidence>
<dbReference type="HOGENOM" id="CLU_007337_0_2_1"/>
<feature type="compositionally biased region" description="Basic and acidic residues" evidence="1">
    <location>
        <begin position="57"/>
        <end position="73"/>
    </location>
</feature>
<dbReference type="InParanoid" id="A8P732"/>
<evidence type="ECO:0000256" key="1">
    <source>
        <dbReference type="SAM" id="MobiDB-lite"/>
    </source>
</evidence>
<reference evidence="2 3" key="1">
    <citation type="journal article" date="2010" name="Proc. Natl. Acad. Sci. U.S.A.">
        <title>Insights into evolution of multicellular fungi from the assembled chromosomes of the mushroom Coprinopsis cinerea (Coprinus cinereus).</title>
        <authorList>
            <person name="Stajich J.E."/>
            <person name="Wilke S.K."/>
            <person name="Ahren D."/>
            <person name="Au C.H."/>
            <person name="Birren B.W."/>
            <person name="Borodovsky M."/>
            <person name="Burns C."/>
            <person name="Canback B."/>
            <person name="Casselton L.A."/>
            <person name="Cheng C.K."/>
            <person name="Deng J."/>
            <person name="Dietrich F.S."/>
            <person name="Fargo D.C."/>
            <person name="Farman M.L."/>
            <person name="Gathman A.C."/>
            <person name="Goldberg J."/>
            <person name="Guigo R."/>
            <person name="Hoegger P.J."/>
            <person name="Hooker J.B."/>
            <person name="Huggins A."/>
            <person name="James T.Y."/>
            <person name="Kamada T."/>
            <person name="Kilaru S."/>
            <person name="Kodira C."/>
            <person name="Kues U."/>
            <person name="Kupfer D."/>
            <person name="Kwan H.S."/>
            <person name="Lomsadze A."/>
            <person name="Li W."/>
            <person name="Lilly W.W."/>
            <person name="Ma L.J."/>
            <person name="Mackey A.J."/>
            <person name="Manning G."/>
            <person name="Martin F."/>
            <person name="Muraguchi H."/>
            <person name="Natvig D.O."/>
            <person name="Palmerini H."/>
            <person name="Ramesh M.A."/>
            <person name="Rehmeyer C.J."/>
            <person name="Roe B.A."/>
            <person name="Shenoy N."/>
            <person name="Stanke M."/>
            <person name="Ter-Hovhannisyan V."/>
            <person name="Tunlid A."/>
            <person name="Velagapudi R."/>
            <person name="Vision T.J."/>
            <person name="Zeng Q."/>
            <person name="Zolan M.E."/>
            <person name="Pukkila P.J."/>
        </authorList>
    </citation>
    <scope>NUCLEOTIDE SEQUENCE [LARGE SCALE GENOMIC DNA]</scope>
    <source>
        <strain evidence="3">Okayama-7 / 130 / ATCC MYA-4618 / FGSC 9003</strain>
    </source>
</reference>
<protein>
    <recommendedName>
        <fullName evidence="4">Transposase domain-containing protein</fullName>
    </recommendedName>
</protein>
<keyword evidence="3" id="KW-1185">Reference proteome</keyword>
<dbReference type="KEGG" id="cci:CC1G_11002"/>
<comment type="caution">
    <text evidence="2">The sequence shown here is derived from an EMBL/GenBank/DDBJ whole genome shotgun (WGS) entry which is preliminary data.</text>
</comment>
<dbReference type="PANTHER" id="PTHR46579">
    <property type="entry name" value="F5/8 TYPE C DOMAIN-CONTAINING PROTEIN-RELATED"/>
    <property type="match status" value="1"/>
</dbReference>
<dbReference type="STRING" id="240176.A8P732"/>
<organism evidence="2 3">
    <name type="scientific">Coprinopsis cinerea (strain Okayama-7 / 130 / ATCC MYA-4618 / FGSC 9003)</name>
    <name type="common">Inky cap fungus</name>
    <name type="synonym">Hormographiella aspergillata</name>
    <dbReference type="NCBI Taxonomy" id="240176"/>
    <lineage>
        <taxon>Eukaryota</taxon>
        <taxon>Fungi</taxon>
        <taxon>Dikarya</taxon>
        <taxon>Basidiomycota</taxon>
        <taxon>Agaricomycotina</taxon>
        <taxon>Agaricomycetes</taxon>
        <taxon>Agaricomycetidae</taxon>
        <taxon>Agaricales</taxon>
        <taxon>Agaricineae</taxon>
        <taxon>Psathyrellaceae</taxon>
        <taxon>Coprinopsis</taxon>
    </lineage>
</organism>
<accession>A8P732</accession>
<feature type="compositionally biased region" description="Basic and acidic residues" evidence="1">
    <location>
        <begin position="144"/>
        <end position="154"/>
    </location>
</feature>
<feature type="compositionally biased region" description="Acidic residues" evidence="1">
    <location>
        <begin position="1049"/>
        <end position="1060"/>
    </location>
</feature>
<evidence type="ECO:0000313" key="3">
    <source>
        <dbReference type="Proteomes" id="UP000001861"/>
    </source>
</evidence>
<dbReference type="AlphaFoldDB" id="A8P732"/>
<dbReference type="RefSeq" id="XP_001839280.2">
    <property type="nucleotide sequence ID" value="XM_001839228.2"/>
</dbReference>
<evidence type="ECO:0000313" key="2">
    <source>
        <dbReference type="EMBL" id="EAU82543.2"/>
    </source>
</evidence>